<dbReference type="Proteomes" id="UP000008063">
    <property type="component" value="Unassembled WGS sequence"/>
</dbReference>
<dbReference type="Pfam" id="PF00098">
    <property type="entry name" value="zf-CCHC"/>
    <property type="match status" value="1"/>
</dbReference>
<feature type="region of interest" description="Disordered" evidence="3">
    <location>
        <begin position="45"/>
        <end position="65"/>
    </location>
</feature>
<dbReference type="InterPro" id="IPR001878">
    <property type="entry name" value="Znf_CCHC"/>
</dbReference>
<dbReference type="InParanoid" id="F8PT50"/>
<keyword evidence="1" id="KW-0507">mRNA processing</keyword>
<dbReference type="GO" id="GO:0008270">
    <property type="term" value="F:zinc ion binding"/>
    <property type="evidence" value="ECO:0007669"/>
    <property type="project" value="UniProtKB-KW"/>
</dbReference>
<feature type="compositionally biased region" description="Polar residues" evidence="3">
    <location>
        <begin position="219"/>
        <end position="234"/>
    </location>
</feature>
<feature type="compositionally biased region" description="Polar residues" evidence="3">
    <location>
        <begin position="56"/>
        <end position="65"/>
    </location>
</feature>
<dbReference type="GO" id="GO:0003676">
    <property type="term" value="F:nucleic acid binding"/>
    <property type="evidence" value="ECO:0007669"/>
    <property type="project" value="InterPro"/>
</dbReference>
<sequence>MLLQNQPDVNTLLHNMRAQILALTTQLAKMQAHPPAATPLVEKKFNKKEKDHNLPNGGSSSRFGSRQTGTFLLTTDFEVATAVLSRLKGPVVGRYAQVRMQECYTLGVWPTWDDLKVETKKYFKPQAERDWARQQIRFFKQGNMRTDDFVTQFLALSIQGGLGNEHAVELLEHNVNPHIAEQLYLQDMRSDNLSQAAEEVHKIGRAIELYKMHQGGGPTTKNNYSQRSPGSTNQKHNHSHGLQPGRGAPMDIGAVQGGQKRRFTCFSCGQEGHMARDCTNGARAAHQKNYQGRQMRQLETEKLDDWLQTLAGRSYDEIRAFFYDQQVNEMKAQGKEFRA</sequence>
<dbReference type="GO" id="GO:0006397">
    <property type="term" value="P:mRNA processing"/>
    <property type="evidence" value="ECO:0007669"/>
    <property type="project" value="UniProtKB-KW"/>
</dbReference>
<accession>F8PT50</accession>
<evidence type="ECO:0000256" key="3">
    <source>
        <dbReference type="SAM" id="MobiDB-lite"/>
    </source>
</evidence>
<name>F8PT50_SERL3</name>
<gene>
    <name evidence="5" type="ORF">SERLA73DRAFT_71849</name>
</gene>
<dbReference type="AlphaFoldDB" id="F8PT50"/>
<keyword evidence="2" id="KW-0862">Zinc</keyword>
<dbReference type="EMBL" id="GL945478">
    <property type="protein sequence ID" value="EGO00880.1"/>
    <property type="molecule type" value="Genomic_DNA"/>
</dbReference>
<dbReference type="InterPro" id="IPR036875">
    <property type="entry name" value="Znf_CCHC_sf"/>
</dbReference>
<protein>
    <recommendedName>
        <fullName evidence="4">CCHC-type domain-containing protein</fullName>
    </recommendedName>
</protein>
<feature type="domain" description="CCHC-type" evidence="4">
    <location>
        <begin position="265"/>
        <end position="280"/>
    </location>
</feature>
<evidence type="ECO:0000313" key="5">
    <source>
        <dbReference type="EMBL" id="EGO00880.1"/>
    </source>
</evidence>
<proteinExistence type="predicted"/>
<feature type="region of interest" description="Disordered" evidence="3">
    <location>
        <begin position="213"/>
        <end position="249"/>
    </location>
</feature>
<keyword evidence="6" id="KW-1185">Reference proteome</keyword>
<keyword evidence="2" id="KW-0479">Metal-binding</keyword>
<evidence type="ECO:0000256" key="2">
    <source>
        <dbReference type="PROSITE-ProRule" id="PRU00047"/>
    </source>
</evidence>
<dbReference type="PROSITE" id="PS50158">
    <property type="entry name" value="ZF_CCHC"/>
    <property type="match status" value="1"/>
</dbReference>
<keyword evidence="2" id="KW-0863">Zinc-finger</keyword>
<evidence type="ECO:0000313" key="6">
    <source>
        <dbReference type="Proteomes" id="UP000008063"/>
    </source>
</evidence>
<dbReference type="HOGENOM" id="CLU_011693_0_0_1"/>
<evidence type="ECO:0000256" key="1">
    <source>
        <dbReference type="ARBA" id="ARBA00022664"/>
    </source>
</evidence>
<organism evidence="6">
    <name type="scientific">Serpula lacrymans var. lacrymans (strain S7.3)</name>
    <name type="common">Dry rot fungus</name>
    <dbReference type="NCBI Taxonomy" id="936435"/>
    <lineage>
        <taxon>Eukaryota</taxon>
        <taxon>Fungi</taxon>
        <taxon>Dikarya</taxon>
        <taxon>Basidiomycota</taxon>
        <taxon>Agaricomycotina</taxon>
        <taxon>Agaricomycetes</taxon>
        <taxon>Agaricomycetidae</taxon>
        <taxon>Boletales</taxon>
        <taxon>Coniophorineae</taxon>
        <taxon>Serpulaceae</taxon>
        <taxon>Serpula</taxon>
    </lineage>
</organism>
<reference evidence="6" key="1">
    <citation type="journal article" date="2011" name="Science">
        <title>The plant cell wall-decomposing machinery underlies the functional diversity of forest fungi.</title>
        <authorList>
            <person name="Eastwood D.C."/>
            <person name="Floudas D."/>
            <person name="Binder M."/>
            <person name="Majcherczyk A."/>
            <person name="Schneider P."/>
            <person name="Aerts A."/>
            <person name="Asiegbu F.O."/>
            <person name="Baker S.E."/>
            <person name="Barry K."/>
            <person name="Bendiksby M."/>
            <person name="Blumentritt M."/>
            <person name="Coutinho P.M."/>
            <person name="Cullen D."/>
            <person name="de Vries R.P."/>
            <person name="Gathman A."/>
            <person name="Goodell B."/>
            <person name="Henrissat B."/>
            <person name="Ihrmark K."/>
            <person name="Kauserud H."/>
            <person name="Kohler A."/>
            <person name="LaButti K."/>
            <person name="Lapidus A."/>
            <person name="Lavin J.L."/>
            <person name="Lee Y.-H."/>
            <person name="Lindquist E."/>
            <person name="Lilly W."/>
            <person name="Lucas S."/>
            <person name="Morin E."/>
            <person name="Murat C."/>
            <person name="Oguiza J.A."/>
            <person name="Park J."/>
            <person name="Pisabarro A.G."/>
            <person name="Riley R."/>
            <person name="Rosling A."/>
            <person name="Salamov A."/>
            <person name="Schmidt O."/>
            <person name="Schmutz J."/>
            <person name="Skrede I."/>
            <person name="Stenlid J."/>
            <person name="Wiebenga A."/>
            <person name="Xie X."/>
            <person name="Kuees U."/>
            <person name="Hibbett D.S."/>
            <person name="Hoffmeister D."/>
            <person name="Hoegberg N."/>
            <person name="Martin F."/>
            <person name="Grigoriev I.V."/>
            <person name="Watkinson S.C."/>
        </authorList>
    </citation>
    <scope>NUCLEOTIDE SEQUENCE [LARGE SCALE GENOMIC DNA]</scope>
    <source>
        <strain evidence="6">strain S7.3</strain>
    </source>
</reference>
<dbReference type="Gene3D" id="4.10.60.10">
    <property type="entry name" value="Zinc finger, CCHC-type"/>
    <property type="match status" value="1"/>
</dbReference>
<evidence type="ECO:0000259" key="4">
    <source>
        <dbReference type="PROSITE" id="PS50158"/>
    </source>
</evidence>
<dbReference type="SMART" id="SM00343">
    <property type="entry name" value="ZnF_C2HC"/>
    <property type="match status" value="1"/>
</dbReference>
<dbReference type="SUPFAM" id="SSF57756">
    <property type="entry name" value="Retrovirus zinc finger-like domains"/>
    <property type="match status" value="1"/>
</dbReference>